<protein>
    <submittedName>
        <fullName evidence="1">Uncharacterized protein</fullName>
    </submittedName>
</protein>
<dbReference type="Proteomes" id="UP000007809">
    <property type="component" value="Chromosome"/>
</dbReference>
<evidence type="ECO:0000313" key="2">
    <source>
        <dbReference type="Proteomes" id="UP000007809"/>
    </source>
</evidence>
<dbReference type="AlphaFoldDB" id="F4CZC6"/>
<dbReference type="RefSeq" id="WP_013675576.1">
    <property type="nucleotide sequence ID" value="NC_015312.1"/>
</dbReference>
<dbReference type="STRING" id="675635.Psed_3475"/>
<reference evidence="1 2" key="1">
    <citation type="journal article" date="2011" name="J. Bacteriol.">
        <title>Genome sequence of the 1,4-dioxane-degrading Pseudonocardia dioxanivorans strain CB1190.</title>
        <authorList>
            <person name="Sales C.M."/>
            <person name="Mahendra S."/>
            <person name="Grostern A."/>
            <person name="Parales R.E."/>
            <person name="Goodwin L.A."/>
            <person name="Woyke T."/>
            <person name="Nolan M."/>
            <person name="Lapidus A."/>
            <person name="Chertkov O."/>
            <person name="Ovchinnikova G."/>
            <person name="Sczyrba A."/>
            <person name="Alvarez-Cohen L."/>
        </authorList>
    </citation>
    <scope>NUCLEOTIDE SEQUENCE [LARGE SCALE GENOMIC DNA]</scope>
    <source>
        <strain evidence="2">ATCC 55486 / DSM 44775 / JCM 13855 / CB1190</strain>
    </source>
</reference>
<gene>
    <name evidence="1" type="ordered locus">Psed_3475</name>
</gene>
<name>F4CZC6_PSEUX</name>
<proteinExistence type="predicted"/>
<dbReference type="HOGENOM" id="CLU_1406941_0_0_11"/>
<sequence length="205" mass="22488">MTDEELTPTTERDGPVSVFRLEPELIDAVVRGDADRREDVALADAVATVLPWHAELPPEMAGHLTRLIRYFGGDDGLLRWLDEHPGLPRVVARAYHLVKFLDEISGVSAVVTALRELRERNPYPPGLEPYLPPDTDSGSLSSIAQHIESLLGDGRDGDAVALSLATIEMLTAVARRAAQRDPELRGLGEYVEQLRREIEGARAPG</sequence>
<dbReference type="KEGG" id="pdx:Psed_3475"/>
<accession>F4CZC6</accession>
<keyword evidence="2" id="KW-1185">Reference proteome</keyword>
<dbReference type="EMBL" id="CP002593">
    <property type="protein sequence ID" value="AEA25657.1"/>
    <property type="molecule type" value="Genomic_DNA"/>
</dbReference>
<dbReference type="OrthoDB" id="4285897at2"/>
<evidence type="ECO:0000313" key="1">
    <source>
        <dbReference type="EMBL" id="AEA25657.1"/>
    </source>
</evidence>
<dbReference type="eggNOG" id="ENOG50341RE">
    <property type="taxonomic scope" value="Bacteria"/>
</dbReference>
<organism evidence="1 2">
    <name type="scientific">Pseudonocardia dioxanivorans (strain ATCC 55486 / DSM 44775 / JCM 13855 / CB1190)</name>
    <dbReference type="NCBI Taxonomy" id="675635"/>
    <lineage>
        <taxon>Bacteria</taxon>
        <taxon>Bacillati</taxon>
        <taxon>Actinomycetota</taxon>
        <taxon>Actinomycetes</taxon>
        <taxon>Pseudonocardiales</taxon>
        <taxon>Pseudonocardiaceae</taxon>
        <taxon>Pseudonocardia</taxon>
    </lineage>
</organism>